<evidence type="ECO:0000256" key="2">
    <source>
        <dbReference type="SAM" id="SignalP"/>
    </source>
</evidence>
<evidence type="ECO:0008006" key="5">
    <source>
        <dbReference type="Google" id="ProtNLM"/>
    </source>
</evidence>
<comment type="caution">
    <text evidence="3">The sequence shown here is derived from an EMBL/GenBank/DDBJ whole genome shotgun (WGS) entry which is preliminary data.</text>
</comment>
<feature type="chain" id="PRO_5047452523" description="PE-PGRS family protein" evidence="2">
    <location>
        <begin position="23"/>
        <end position="476"/>
    </location>
</feature>
<evidence type="ECO:0000313" key="4">
    <source>
        <dbReference type="Proteomes" id="UP001160130"/>
    </source>
</evidence>
<evidence type="ECO:0000313" key="3">
    <source>
        <dbReference type="EMBL" id="MDH6196472.1"/>
    </source>
</evidence>
<gene>
    <name evidence="3" type="ORF">M2272_003115</name>
</gene>
<dbReference type="InterPro" id="IPR049934">
    <property type="entry name" value="GjpA-like"/>
</dbReference>
<feature type="region of interest" description="Disordered" evidence="1">
    <location>
        <begin position="451"/>
        <end position="476"/>
    </location>
</feature>
<reference evidence="3 4" key="1">
    <citation type="submission" date="2023-04" db="EMBL/GenBank/DDBJ databases">
        <title>Forest soil microbial communities from Buena Vista Peninsula, Colon Province, Panama.</title>
        <authorList>
            <person name="Bouskill N."/>
        </authorList>
    </citation>
    <scope>NUCLEOTIDE SEQUENCE [LARGE SCALE GENOMIC DNA]</scope>
    <source>
        <strain evidence="3 4">AC80</strain>
    </source>
</reference>
<organism evidence="3 4">
    <name type="scientific">Mycolicibacterium frederiksbergense</name>
    <dbReference type="NCBI Taxonomy" id="117567"/>
    <lineage>
        <taxon>Bacteria</taxon>
        <taxon>Bacillati</taxon>
        <taxon>Actinomycetota</taxon>
        <taxon>Actinomycetes</taxon>
        <taxon>Mycobacteriales</taxon>
        <taxon>Mycobacteriaceae</taxon>
        <taxon>Mycolicibacterium</taxon>
    </lineage>
</organism>
<accession>A0ABT6L2N0</accession>
<protein>
    <recommendedName>
        <fullName evidence="5">PE-PGRS family protein</fullName>
    </recommendedName>
</protein>
<name>A0ABT6L2N0_9MYCO</name>
<dbReference type="EMBL" id="JARXVE010000004">
    <property type="protein sequence ID" value="MDH6196472.1"/>
    <property type="molecule type" value="Genomic_DNA"/>
</dbReference>
<dbReference type="NCBIfam" id="NF033942">
    <property type="entry name" value="GjpA"/>
    <property type="match status" value="1"/>
</dbReference>
<dbReference type="RefSeq" id="WP_280833078.1">
    <property type="nucleotide sequence ID" value="NZ_JARXVE010000004.1"/>
</dbReference>
<dbReference type="Proteomes" id="UP001160130">
    <property type="component" value="Unassembled WGS sequence"/>
</dbReference>
<keyword evidence="2" id="KW-0732">Signal</keyword>
<feature type="signal peptide" evidence="2">
    <location>
        <begin position="1"/>
        <end position="22"/>
    </location>
</feature>
<sequence>MQISVRSYLAAGVAAVGASAIALSPVAPPLPDVQVPATSAAVQLSGAWTEAFNTASENATKLAEFYYTAPHAALQQAIVNKVAYLGQLLNDPTAVGTVLQSIGADLQKAYQVATFAGDPFNAATSDPESPVWAALERTLDPQHTLLLMAVNGWDVGMSIPDVPSAVVSLMNFAASPLSGVLIGALGPVLSPVVELVNSVGRIMGAASFEQALQAVIATPANVIGSIFNGTTLNLDAVLPLIAGSMPEGMNIKSLSLELGGLFSVGSTGNDGLPGGSLLNALTLGVQSGTGSDLVFQGHGIGPCAALTNLSQIVARAIGWDGVGNPLTKLTFPKIEQPVSKAPADPGSAELPAAPGGSVTIETGVTKDKDTVTVVKDKDTVTVVKDDTVKVDTVKDGAVKVVTVEKDTAVKTVTDEIATVKTTTSVDKVGGTRKIAADSLGKQLNSTVKKATDGLKNSIAKPAQKASASKAAASSDD</sequence>
<proteinExistence type="predicted"/>
<keyword evidence="4" id="KW-1185">Reference proteome</keyword>
<feature type="compositionally biased region" description="Low complexity" evidence="1">
    <location>
        <begin position="457"/>
        <end position="476"/>
    </location>
</feature>
<evidence type="ECO:0000256" key="1">
    <source>
        <dbReference type="SAM" id="MobiDB-lite"/>
    </source>
</evidence>